<proteinExistence type="predicted"/>
<name>A0ABR4PYH1_9HELO</name>
<gene>
    <name evidence="2" type="ORF">PVAG01_01953</name>
</gene>
<dbReference type="EMBL" id="JBFCZG010000001">
    <property type="protein sequence ID" value="KAL3428444.1"/>
    <property type="molecule type" value="Genomic_DNA"/>
</dbReference>
<evidence type="ECO:0000313" key="3">
    <source>
        <dbReference type="Proteomes" id="UP001629113"/>
    </source>
</evidence>
<protein>
    <submittedName>
        <fullName evidence="2">Heterokaryon incompatibility protein</fullName>
    </submittedName>
</protein>
<dbReference type="PANTHER" id="PTHR33112:SF9">
    <property type="entry name" value="HETEROKARYON INCOMPATIBILITY DOMAIN-CONTAINING PROTEIN"/>
    <property type="match status" value="1"/>
</dbReference>
<organism evidence="2 3">
    <name type="scientific">Phlyctema vagabunda</name>
    <dbReference type="NCBI Taxonomy" id="108571"/>
    <lineage>
        <taxon>Eukaryota</taxon>
        <taxon>Fungi</taxon>
        <taxon>Dikarya</taxon>
        <taxon>Ascomycota</taxon>
        <taxon>Pezizomycotina</taxon>
        <taxon>Leotiomycetes</taxon>
        <taxon>Helotiales</taxon>
        <taxon>Dermateaceae</taxon>
        <taxon>Phlyctema</taxon>
    </lineage>
</organism>
<accession>A0ABR4PYH1</accession>
<dbReference type="InterPro" id="IPR010730">
    <property type="entry name" value="HET"/>
</dbReference>
<dbReference type="Pfam" id="PF06985">
    <property type="entry name" value="HET"/>
    <property type="match status" value="1"/>
</dbReference>
<feature type="domain" description="Heterokaryon incompatibility" evidence="1">
    <location>
        <begin position="31"/>
        <end position="192"/>
    </location>
</feature>
<sequence length="522" mass="59319">MTPQSPTIIVPNCMQSRPMRIHESQGEIGSYVALSHCWGTSQIIKSEKDSIELRKSSIRWEELSKTFQDAVTITRSLGIPYLWVDSLCIIQNDVEDWRAQSALMLPIYAKAYITIAADHAIDGSGGCFASSSRRLARLRHVTLPESFQTSNNVLVDWDHEYDSDQVHANFCAPELSIDPCSSLSARGWALQERLVSSRVIHYTSSELVWECHDAIDCQCGRLTHSRYKTQMQTLHEILNLKDQTEELLALWIEIVEEYSRRKLTFPTDNLVAINGLANLFQALGIQGYIAGNWKASIEKMLIWTALGNQLKRRSTEYIAPSWSWASSAQHWKISMPLFGELTESQVKRRYLARICSIEALAAEGNTSGQLHGGRLTVVARTIKLNLFQAFQIPGMGLWSWNLVQEETSAVCPVMPDYHHEFESIYMLGQHVTGLLWDVQPDRTRDPEDKKSWSADKASHIIVLQQIPPSSDERLYRRIGLAYINWSFYLEDSPPPSISGRTYPWGLAKDWFKDAELGQITIV</sequence>
<keyword evidence="3" id="KW-1185">Reference proteome</keyword>
<reference evidence="2 3" key="1">
    <citation type="submission" date="2024-06" db="EMBL/GenBank/DDBJ databases">
        <title>Complete genome of Phlyctema vagabunda strain 19-DSS-EL-015.</title>
        <authorList>
            <person name="Fiorenzani C."/>
        </authorList>
    </citation>
    <scope>NUCLEOTIDE SEQUENCE [LARGE SCALE GENOMIC DNA]</scope>
    <source>
        <strain evidence="2 3">19-DSS-EL-015</strain>
    </source>
</reference>
<dbReference type="PANTHER" id="PTHR33112">
    <property type="entry name" value="DOMAIN PROTEIN, PUTATIVE-RELATED"/>
    <property type="match status" value="1"/>
</dbReference>
<evidence type="ECO:0000313" key="2">
    <source>
        <dbReference type="EMBL" id="KAL3428444.1"/>
    </source>
</evidence>
<dbReference type="Proteomes" id="UP001629113">
    <property type="component" value="Unassembled WGS sequence"/>
</dbReference>
<comment type="caution">
    <text evidence="2">The sequence shown here is derived from an EMBL/GenBank/DDBJ whole genome shotgun (WGS) entry which is preliminary data.</text>
</comment>
<evidence type="ECO:0000259" key="1">
    <source>
        <dbReference type="Pfam" id="PF06985"/>
    </source>
</evidence>